<sequence length="385" mass="44070">MDKRLIGLFNDGFPPIMDGVSLTVKNYAYWLNQKNENVCVVTPKIPGTQYTEKYPIYSYTSIPIPMRKPYRLGFPRIDLPFYEHICQKPFSLVHAHCPFSSGELAMRIAHSQHIPIIATFHSKYRDDFKRIIPNKTLLALLIRKIIRFYEAADEVWIPQAAVEDTIREYGYKGKVEIVDNGTEFSGSANILTLKSDMRKELNITDQELMFLFVGQHIKEKNPELIIDALSLIREKPFKMFFIGSGYAEKELHEQVKSLKLTNKIKFVGNLTDREQLKRYYAAADLFLFPSLYDNAPLVVREAASMQTPSLLLSGATSAEIVKDMQNGFLSGQSVSEFAQKLTYLIQSPEKVRQTGIAASNTIARSWENVAEEVQDRYKSLLKRYA</sequence>
<dbReference type="SUPFAM" id="SSF53756">
    <property type="entry name" value="UDP-Glycosyltransferase/glycogen phosphorylase"/>
    <property type="match status" value="1"/>
</dbReference>
<reference evidence="3 4" key="1">
    <citation type="submission" date="2018-10" db="EMBL/GenBank/DDBJ databases">
        <title>Genomic Encyclopedia of Archaeal and Bacterial Type Strains, Phase II (KMG-II): from individual species to whole genera.</title>
        <authorList>
            <person name="Goeker M."/>
        </authorList>
    </citation>
    <scope>NUCLEOTIDE SEQUENCE [LARGE SCALE GENOMIC DNA]</scope>
    <source>
        <strain evidence="3 4">NSB1</strain>
    </source>
</reference>
<dbReference type="Gene3D" id="3.40.50.2000">
    <property type="entry name" value="Glycogen Phosphorylase B"/>
    <property type="match status" value="2"/>
</dbReference>
<keyword evidence="4" id="KW-1185">Reference proteome</keyword>
<comment type="caution">
    <text evidence="3">The sequence shown here is derived from an EMBL/GenBank/DDBJ whole genome shotgun (WGS) entry which is preliminary data.</text>
</comment>
<dbReference type="InterPro" id="IPR028098">
    <property type="entry name" value="Glyco_trans_4-like_N"/>
</dbReference>
<protein>
    <submittedName>
        <fullName evidence="3">Glycosyltransferase involved in cell wall biosynthesis</fullName>
    </submittedName>
</protein>
<proteinExistence type="predicted"/>
<keyword evidence="3" id="KW-0808">Transferase</keyword>
<accession>A0A495WES6</accession>
<dbReference type="InterPro" id="IPR050194">
    <property type="entry name" value="Glycosyltransferase_grp1"/>
</dbReference>
<evidence type="ECO:0000313" key="4">
    <source>
        <dbReference type="Proteomes" id="UP000269493"/>
    </source>
</evidence>
<evidence type="ECO:0000259" key="2">
    <source>
        <dbReference type="Pfam" id="PF13439"/>
    </source>
</evidence>
<organism evidence="3 4">
    <name type="scientific">Coprobacter fastidiosus NSB1 = JCM 33896</name>
    <dbReference type="NCBI Taxonomy" id="1349822"/>
    <lineage>
        <taxon>Bacteria</taxon>
        <taxon>Pseudomonadati</taxon>
        <taxon>Bacteroidota</taxon>
        <taxon>Bacteroidia</taxon>
        <taxon>Bacteroidales</taxon>
        <taxon>Barnesiellaceae</taxon>
        <taxon>Coprobacter</taxon>
    </lineage>
</organism>
<dbReference type="Proteomes" id="UP000269493">
    <property type="component" value="Unassembled WGS sequence"/>
</dbReference>
<dbReference type="EMBL" id="RBXN01000004">
    <property type="protein sequence ID" value="RKT58308.1"/>
    <property type="molecule type" value="Genomic_DNA"/>
</dbReference>
<dbReference type="PANTHER" id="PTHR45947:SF3">
    <property type="entry name" value="SULFOQUINOVOSYL TRANSFERASE SQD2"/>
    <property type="match status" value="1"/>
</dbReference>
<gene>
    <name evidence="3" type="ORF">BC742_1380</name>
</gene>
<feature type="domain" description="Glycosyl transferase family 1" evidence="1">
    <location>
        <begin position="196"/>
        <end position="358"/>
    </location>
</feature>
<dbReference type="Pfam" id="PF13439">
    <property type="entry name" value="Glyco_transf_4"/>
    <property type="match status" value="1"/>
</dbReference>
<dbReference type="OrthoDB" id="9790710at2"/>
<feature type="domain" description="Glycosyltransferase subfamily 4-like N-terminal" evidence="2">
    <location>
        <begin position="18"/>
        <end position="182"/>
    </location>
</feature>
<evidence type="ECO:0000313" key="3">
    <source>
        <dbReference type="EMBL" id="RKT58308.1"/>
    </source>
</evidence>
<dbReference type="InterPro" id="IPR001296">
    <property type="entry name" value="Glyco_trans_1"/>
</dbReference>
<dbReference type="AlphaFoldDB" id="A0A495WES6"/>
<evidence type="ECO:0000259" key="1">
    <source>
        <dbReference type="Pfam" id="PF00534"/>
    </source>
</evidence>
<name>A0A495WES6_9BACT</name>
<dbReference type="GO" id="GO:0016757">
    <property type="term" value="F:glycosyltransferase activity"/>
    <property type="evidence" value="ECO:0007669"/>
    <property type="project" value="InterPro"/>
</dbReference>
<dbReference type="Pfam" id="PF00534">
    <property type="entry name" value="Glycos_transf_1"/>
    <property type="match status" value="1"/>
</dbReference>
<dbReference type="PANTHER" id="PTHR45947">
    <property type="entry name" value="SULFOQUINOVOSYL TRANSFERASE SQD2"/>
    <property type="match status" value="1"/>
</dbReference>